<dbReference type="InterPro" id="IPR036770">
    <property type="entry name" value="Ankyrin_rpt-contain_sf"/>
</dbReference>
<evidence type="ECO:0000256" key="3">
    <source>
        <dbReference type="PROSITE-ProRule" id="PRU00023"/>
    </source>
</evidence>
<evidence type="ECO:0000313" key="4">
    <source>
        <dbReference type="EMBL" id="KAK3284961.1"/>
    </source>
</evidence>
<dbReference type="InterPro" id="IPR050776">
    <property type="entry name" value="Ank_Repeat/CDKN_Inhibitor"/>
</dbReference>
<accession>A0AAE0GX10</accession>
<dbReference type="SUPFAM" id="SSF48403">
    <property type="entry name" value="Ankyrin repeat"/>
    <property type="match status" value="1"/>
</dbReference>
<keyword evidence="5" id="KW-1185">Reference proteome</keyword>
<dbReference type="Pfam" id="PF12796">
    <property type="entry name" value="Ank_2"/>
    <property type="match status" value="1"/>
</dbReference>
<name>A0AAE0GX10_9CHLO</name>
<gene>
    <name evidence="4" type="ORF">CYMTET_7414</name>
</gene>
<comment type="caution">
    <text evidence="4">The sequence shown here is derived from an EMBL/GenBank/DDBJ whole genome shotgun (WGS) entry which is preliminary data.</text>
</comment>
<protein>
    <submittedName>
        <fullName evidence="4">Uncharacterized protein</fullName>
    </submittedName>
</protein>
<dbReference type="PROSITE" id="PS50297">
    <property type="entry name" value="ANK_REP_REGION"/>
    <property type="match status" value="1"/>
</dbReference>
<dbReference type="Gene3D" id="1.25.40.20">
    <property type="entry name" value="Ankyrin repeat-containing domain"/>
    <property type="match status" value="1"/>
</dbReference>
<evidence type="ECO:0000256" key="1">
    <source>
        <dbReference type="ARBA" id="ARBA00022737"/>
    </source>
</evidence>
<reference evidence="4 5" key="1">
    <citation type="journal article" date="2015" name="Genome Biol. Evol.">
        <title>Comparative Genomics of a Bacterivorous Green Alga Reveals Evolutionary Causalities and Consequences of Phago-Mixotrophic Mode of Nutrition.</title>
        <authorList>
            <person name="Burns J.A."/>
            <person name="Paasch A."/>
            <person name="Narechania A."/>
            <person name="Kim E."/>
        </authorList>
    </citation>
    <scope>NUCLEOTIDE SEQUENCE [LARGE SCALE GENOMIC DNA]</scope>
    <source>
        <strain evidence="4 5">PLY_AMNH</strain>
    </source>
</reference>
<evidence type="ECO:0000256" key="2">
    <source>
        <dbReference type="ARBA" id="ARBA00023043"/>
    </source>
</evidence>
<dbReference type="AlphaFoldDB" id="A0AAE0GX10"/>
<dbReference type="SMART" id="SM00248">
    <property type="entry name" value="ANK"/>
    <property type="match status" value="2"/>
</dbReference>
<feature type="repeat" description="ANK" evidence="3">
    <location>
        <begin position="45"/>
        <end position="77"/>
    </location>
</feature>
<organism evidence="4 5">
    <name type="scientific">Cymbomonas tetramitiformis</name>
    <dbReference type="NCBI Taxonomy" id="36881"/>
    <lineage>
        <taxon>Eukaryota</taxon>
        <taxon>Viridiplantae</taxon>
        <taxon>Chlorophyta</taxon>
        <taxon>Pyramimonadophyceae</taxon>
        <taxon>Pyramimonadales</taxon>
        <taxon>Pyramimonadaceae</taxon>
        <taxon>Cymbomonas</taxon>
    </lineage>
</organism>
<dbReference type="EMBL" id="LGRX02002050">
    <property type="protein sequence ID" value="KAK3284961.1"/>
    <property type="molecule type" value="Genomic_DNA"/>
</dbReference>
<sequence>MPTARCDLHSAVKNGDLSEVIKLIGKGEDMCAKQAGVDPDIQDSNGLTALFLAVEEKHVEVVRMLLTCGAETHVKNKAGASLLKVARDTHDKEIIKFVTEQATGASWVR</sequence>
<proteinExistence type="predicted"/>
<dbReference type="PANTHER" id="PTHR24201">
    <property type="entry name" value="ANK_REP_REGION DOMAIN-CONTAINING PROTEIN"/>
    <property type="match status" value="1"/>
</dbReference>
<keyword evidence="1" id="KW-0677">Repeat</keyword>
<keyword evidence="2 3" id="KW-0040">ANK repeat</keyword>
<dbReference type="Proteomes" id="UP001190700">
    <property type="component" value="Unassembled WGS sequence"/>
</dbReference>
<evidence type="ECO:0000313" key="5">
    <source>
        <dbReference type="Proteomes" id="UP001190700"/>
    </source>
</evidence>
<dbReference type="InterPro" id="IPR002110">
    <property type="entry name" value="Ankyrin_rpt"/>
</dbReference>
<dbReference type="PROSITE" id="PS50088">
    <property type="entry name" value="ANK_REPEAT"/>
    <property type="match status" value="1"/>
</dbReference>